<dbReference type="InterPro" id="IPR000008">
    <property type="entry name" value="C2_dom"/>
</dbReference>
<dbReference type="EMBL" id="EAAA01001987">
    <property type="status" value="NOT_ANNOTATED_CDS"/>
    <property type="molecule type" value="Genomic_DNA"/>
</dbReference>
<dbReference type="PANTHER" id="PTHR21574">
    <property type="entry name" value="CENTROSOMAL PROTEIN OF 120 KDA"/>
    <property type="match status" value="1"/>
</dbReference>
<reference evidence="2" key="3">
    <citation type="submission" date="2025-08" db="UniProtKB">
        <authorList>
            <consortium name="Ensembl"/>
        </authorList>
    </citation>
    <scope>IDENTIFICATION</scope>
</reference>
<dbReference type="STRING" id="7719.ENSCINP00000030060"/>
<dbReference type="InterPro" id="IPR039893">
    <property type="entry name" value="CEP120-like"/>
</dbReference>
<dbReference type="PANTHER" id="PTHR21574:SF0">
    <property type="entry name" value="CENTROSOMAL PROTEIN OF 120 KDA"/>
    <property type="match status" value="1"/>
</dbReference>
<dbReference type="InterPro" id="IPR035892">
    <property type="entry name" value="C2_domain_sf"/>
</dbReference>
<reference evidence="2" key="2">
    <citation type="journal article" date="2008" name="Genome Biol.">
        <title>Improved genome assembly and evidence-based global gene model set for the chordate Ciona intestinalis: new insight into intron and operon populations.</title>
        <authorList>
            <person name="Satou Y."/>
            <person name="Mineta K."/>
            <person name="Ogasawara M."/>
            <person name="Sasakura Y."/>
            <person name="Shoguchi E."/>
            <person name="Ueno K."/>
            <person name="Yamada L."/>
            <person name="Matsumoto J."/>
            <person name="Wasserscheid J."/>
            <person name="Dewar K."/>
            <person name="Wiley G.B."/>
            <person name="Macmil S.L."/>
            <person name="Roe B.A."/>
            <person name="Zeller R.W."/>
            <person name="Hastings K.E."/>
            <person name="Lemaire P."/>
            <person name="Lindquist E."/>
            <person name="Endo T."/>
            <person name="Hotta K."/>
            <person name="Inaba K."/>
        </authorList>
    </citation>
    <scope>NUCLEOTIDE SEQUENCE [LARGE SCALE GENOMIC DNA]</scope>
    <source>
        <strain evidence="2">wild type</strain>
    </source>
</reference>
<dbReference type="OMA" id="CTDPVKH"/>
<dbReference type="AlphaFoldDB" id="H2XK78"/>
<accession>H2XK78</accession>
<dbReference type="SUPFAM" id="SSF49562">
    <property type="entry name" value="C2 domain (Calcium/lipid-binding domain, CaLB)"/>
    <property type="match status" value="1"/>
</dbReference>
<evidence type="ECO:0000259" key="1">
    <source>
        <dbReference type="PROSITE" id="PS50004"/>
    </source>
</evidence>
<reference evidence="2" key="4">
    <citation type="submission" date="2025-09" db="UniProtKB">
        <authorList>
            <consortium name="Ensembl"/>
        </authorList>
    </citation>
    <scope>IDENTIFICATION</scope>
</reference>
<keyword evidence="3" id="KW-1185">Reference proteome</keyword>
<evidence type="ECO:0000313" key="3">
    <source>
        <dbReference type="Proteomes" id="UP000008144"/>
    </source>
</evidence>
<dbReference type="HOGENOM" id="CLU_118162_0_0_1"/>
<protein>
    <recommendedName>
        <fullName evidence="1">C2 domain-containing protein</fullName>
    </recommendedName>
</protein>
<proteinExistence type="predicted"/>
<dbReference type="Ensembl" id="ENSCINT00000033225.1">
    <property type="protein sequence ID" value="ENSCINP00000030060.1"/>
    <property type="gene ID" value="ENSCING00000020805.1"/>
</dbReference>
<dbReference type="InParanoid" id="H2XK78"/>
<dbReference type="GeneTree" id="ENSGT00390000009378"/>
<feature type="domain" description="C2" evidence="1">
    <location>
        <begin position="1"/>
        <end position="118"/>
    </location>
</feature>
<dbReference type="Gene3D" id="2.60.40.150">
    <property type="entry name" value="C2 domain"/>
    <property type="match status" value="1"/>
</dbReference>
<name>H2XK78_CIOIN</name>
<dbReference type="PROSITE" id="PS50004">
    <property type="entry name" value="C2"/>
    <property type="match status" value="1"/>
</dbReference>
<evidence type="ECO:0000313" key="2">
    <source>
        <dbReference type="Ensembl" id="ENSCINP00000030060.1"/>
    </source>
</evidence>
<dbReference type="Proteomes" id="UP000008144">
    <property type="component" value="Chromosome 4"/>
</dbReference>
<sequence length="147" mass="16682">TVAVMSQTMQKEGYLVVVSVLEGRNFPSRPKHNIVIECKFDGELLATDPVSHSDSPSFTTELAWEMDKKSLHQHRMHRTPIKLQCFAIDLATDTRENVGYIVLDLRGAQLKAQAEKWYTLLNTKYSRPKPSVKISMILEADEPKQAP</sequence>
<reference evidence="3" key="1">
    <citation type="journal article" date="2002" name="Science">
        <title>The draft genome of Ciona intestinalis: insights into chordate and vertebrate origins.</title>
        <authorList>
            <person name="Dehal P."/>
            <person name="Satou Y."/>
            <person name="Campbell R.K."/>
            <person name="Chapman J."/>
            <person name="Degnan B."/>
            <person name="De Tomaso A."/>
            <person name="Davidson B."/>
            <person name="Di Gregorio A."/>
            <person name="Gelpke M."/>
            <person name="Goodstein D.M."/>
            <person name="Harafuji N."/>
            <person name="Hastings K.E."/>
            <person name="Ho I."/>
            <person name="Hotta K."/>
            <person name="Huang W."/>
            <person name="Kawashima T."/>
            <person name="Lemaire P."/>
            <person name="Martinez D."/>
            <person name="Meinertzhagen I.A."/>
            <person name="Necula S."/>
            <person name="Nonaka M."/>
            <person name="Putnam N."/>
            <person name="Rash S."/>
            <person name="Saiga H."/>
            <person name="Satake M."/>
            <person name="Terry A."/>
            <person name="Yamada L."/>
            <person name="Wang H.G."/>
            <person name="Awazu S."/>
            <person name="Azumi K."/>
            <person name="Boore J."/>
            <person name="Branno M."/>
            <person name="Chin-Bow S."/>
            <person name="DeSantis R."/>
            <person name="Doyle S."/>
            <person name="Francino P."/>
            <person name="Keys D.N."/>
            <person name="Haga S."/>
            <person name="Hayashi H."/>
            <person name="Hino K."/>
            <person name="Imai K.S."/>
            <person name="Inaba K."/>
            <person name="Kano S."/>
            <person name="Kobayashi K."/>
            <person name="Kobayashi M."/>
            <person name="Lee B.I."/>
            <person name="Makabe K.W."/>
            <person name="Manohar C."/>
            <person name="Matassi G."/>
            <person name="Medina M."/>
            <person name="Mochizuki Y."/>
            <person name="Mount S."/>
            <person name="Morishita T."/>
            <person name="Miura S."/>
            <person name="Nakayama A."/>
            <person name="Nishizaka S."/>
            <person name="Nomoto H."/>
            <person name="Ohta F."/>
            <person name="Oishi K."/>
            <person name="Rigoutsos I."/>
            <person name="Sano M."/>
            <person name="Sasaki A."/>
            <person name="Sasakura Y."/>
            <person name="Shoguchi E."/>
            <person name="Shin-i T."/>
            <person name="Spagnuolo A."/>
            <person name="Stainier D."/>
            <person name="Suzuki M.M."/>
            <person name="Tassy O."/>
            <person name="Takatori N."/>
            <person name="Tokuoka M."/>
            <person name="Yagi K."/>
            <person name="Yoshizaki F."/>
            <person name="Wada S."/>
            <person name="Zhang C."/>
            <person name="Hyatt P.D."/>
            <person name="Larimer F."/>
            <person name="Detter C."/>
            <person name="Doggett N."/>
            <person name="Glavina T."/>
            <person name="Hawkins T."/>
            <person name="Richardson P."/>
            <person name="Lucas S."/>
            <person name="Kohara Y."/>
            <person name="Levine M."/>
            <person name="Satoh N."/>
            <person name="Rokhsar D.S."/>
        </authorList>
    </citation>
    <scope>NUCLEOTIDE SEQUENCE [LARGE SCALE GENOMIC DNA]</scope>
</reference>
<organism evidence="2 3">
    <name type="scientific">Ciona intestinalis</name>
    <name type="common">Transparent sea squirt</name>
    <name type="synonym">Ascidia intestinalis</name>
    <dbReference type="NCBI Taxonomy" id="7719"/>
    <lineage>
        <taxon>Eukaryota</taxon>
        <taxon>Metazoa</taxon>
        <taxon>Chordata</taxon>
        <taxon>Tunicata</taxon>
        <taxon>Ascidiacea</taxon>
        <taxon>Phlebobranchia</taxon>
        <taxon>Cionidae</taxon>
        <taxon>Ciona</taxon>
    </lineage>
</organism>